<organism evidence="1 2">
    <name type="scientific">Culter alburnus</name>
    <name type="common">Topmouth culter</name>
    <dbReference type="NCBI Taxonomy" id="194366"/>
    <lineage>
        <taxon>Eukaryota</taxon>
        <taxon>Metazoa</taxon>
        <taxon>Chordata</taxon>
        <taxon>Craniata</taxon>
        <taxon>Vertebrata</taxon>
        <taxon>Euteleostomi</taxon>
        <taxon>Actinopterygii</taxon>
        <taxon>Neopterygii</taxon>
        <taxon>Teleostei</taxon>
        <taxon>Ostariophysi</taxon>
        <taxon>Cypriniformes</taxon>
        <taxon>Xenocyprididae</taxon>
        <taxon>Xenocypridinae</taxon>
        <taxon>Culter</taxon>
    </lineage>
</organism>
<dbReference type="AlphaFoldDB" id="A0AAW1ZV20"/>
<dbReference type="Proteomes" id="UP001479290">
    <property type="component" value="Unassembled WGS sequence"/>
</dbReference>
<accession>A0AAW1ZV20</accession>
<proteinExistence type="predicted"/>
<sequence>MDPERAWHQPEECWDGKRSQCRGRKLEEHVLQVVHDQWKLARSAMLHADRTRSERAVCLGT</sequence>
<name>A0AAW1ZV20_CULAL</name>
<reference evidence="1 2" key="1">
    <citation type="submission" date="2024-05" db="EMBL/GenBank/DDBJ databases">
        <title>A high-quality chromosomal-level genome assembly of Topmouth culter (Culter alburnus).</title>
        <authorList>
            <person name="Zhao H."/>
        </authorList>
    </citation>
    <scope>NUCLEOTIDE SEQUENCE [LARGE SCALE GENOMIC DNA]</scope>
    <source>
        <strain evidence="1">CATC2023</strain>
        <tissue evidence="1">Muscle</tissue>
    </source>
</reference>
<evidence type="ECO:0000313" key="1">
    <source>
        <dbReference type="EMBL" id="KAK9964316.1"/>
    </source>
</evidence>
<keyword evidence="2" id="KW-1185">Reference proteome</keyword>
<comment type="caution">
    <text evidence="1">The sequence shown here is derived from an EMBL/GenBank/DDBJ whole genome shotgun (WGS) entry which is preliminary data.</text>
</comment>
<dbReference type="EMBL" id="JAWDJR010000013">
    <property type="protein sequence ID" value="KAK9964316.1"/>
    <property type="molecule type" value="Genomic_DNA"/>
</dbReference>
<feature type="non-terminal residue" evidence="1">
    <location>
        <position position="61"/>
    </location>
</feature>
<protein>
    <submittedName>
        <fullName evidence="1">Uncharacterized protein</fullName>
    </submittedName>
</protein>
<evidence type="ECO:0000313" key="2">
    <source>
        <dbReference type="Proteomes" id="UP001479290"/>
    </source>
</evidence>
<gene>
    <name evidence="1" type="ORF">ABG768_005504</name>
</gene>